<evidence type="ECO:0000256" key="1">
    <source>
        <dbReference type="SAM" id="MobiDB-lite"/>
    </source>
</evidence>
<sequence>MFASPCPNPYFRAAWNSWMSSAQNLAAASSAPSIPPFFTSLGPLQQQQQQLPQRQQEAFGRRTASVYVENASMNPFLSPMPPAPKVTVQSPTHGETVETAVGSPSGERCCHPHF</sequence>
<dbReference type="OrthoDB" id="10678323at2759"/>
<evidence type="ECO:0000313" key="3">
    <source>
        <dbReference type="Proteomes" id="UP000281553"/>
    </source>
</evidence>
<dbReference type="Proteomes" id="UP000281553">
    <property type="component" value="Unassembled WGS sequence"/>
</dbReference>
<feature type="region of interest" description="Disordered" evidence="1">
    <location>
        <begin position="38"/>
        <end position="60"/>
    </location>
</feature>
<dbReference type="AlphaFoldDB" id="A0A3P7PF51"/>
<organism evidence="2 3">
    <name type="scientific">Dibothriocephalus latus</name>
    <name type="common">Fish tapeworm</name>
    <name type="synonym">Diphyllobothrium latum</name>
    <dbReference type="NCBI Taxonomy" id="60516"/>
    <lineage>
        <taxon>Eukaryota</taxon>
        <taxon>Metazoa</taxon>
        <taxon>Spiralia</taxon>
        <taxon>Lophotrochozoa</taxon>
        <taxon>Platyhelminthes</taxon>
        <taxon>Cestoda</taxon>
        <taxon>Eucestoda</taxon>
        <taxon>Diphyllobothriidea</taxon>
        <taxon>Diphyllobothriidae</taxon>
        <taxon>Dibothriocephalus</taxon>
    </lineage>
</organism>
<accession>A0A3P7PF51</accession>
<keyword evidence="3" id="KW-1185">Reference proteome</keyword>
<protein>
    <submittedName>
        <fullName evidence="2">Uncharacterized protein</fullName>
    </submittedName>
</protein>
<reference evidence="2 3" key="1">
    <citation type="submission" date="2018-11" db="EMBL/GenBank/DDBJ databases">
        <authorList>
            <consortium name="Pathogen Informatics"/>
        </authorList>
    </citation>
    <scope>NUCLEOTIDE SEQUENCE [LARGE SCALE GENOMIC DNA]</scope>
</reference>
<name>A0A3P7PF51_DIBLA</name>
<feature type="region of interest" description="Disordered" evidence="1">
    <location>
        <begin position="78"/>
        <end position="114"/>
    </location>
</feature>
<evidence type="ECO:0000313" key="2">
    <source>
        <dbReference type="EMBL" id="VDN18699.1"/>
    </source>
</evidence>
<dbReference type="EMBL" id="UYRU01069430">
    <property type="protein sequence ID" value="VDN18699.1"/>
    <property type="molecule type" value="Genomic_DNA"/>
</dbReference>
<proteinExistence type="predicted"/>
<gene>
    <name evidence="2" type="ORF">DILT_LOCUS13242</name>
</gene>
<feature type="compositionally biased region" description="Low complexity" evidence="1">
    <location>
        <begin position="43"/>
        <end position="56"/>
    </location>
</feature>